<keyword evidence="6" id="KW-1185">Reference proteome</keyword>
<evidence type="ECO:0000256" key="1">
    <source>
        <dbReference type="ARBA" id="ARBA00001947"/>
    </source>
</evidence>
<dbReference type="GO" id="GO:0046872">
    <property type="term" value="F:metal ion binding"/>
    <property type="evidence" value="ECO:0007669"/>
    <property type="project" value="UniProtKB-KW"/>
</dbReference>
<dbReference type="InterPro" id="IPR006330">
    <property type="entry name" value="Ado/ade_deaminase"/>
</dbReference>
<name>A0A5N6E4X5_ASPPA</name>
<proteinExistence type="predicted"/>
<dbReference type="AlphaFoldDB" id="A0A5N6E4X5"/>
<dbReference type="GO" id="GO:0006146">
    <property type="term" value="P:adenine catabolic process"/>
    <property type="evidence" value="ECO:0007669"/>
    <property type="project" value="TreeGrafter"/>
</dbReference>
<evidence type="ECO:0000313" key="5">
    <source>
        <dbReference type="EMBL" id="KAB8211490.1"/>
    </source>
</evidence>
<dbReference type="NCBIfam" id="TIGR01430">
    <property type="entry name" value="aden_deam"/>
    <property type="match status" value="1"/>
</dbReference>
<dbReference type="GO" id="GO:0043103">
    <property type="term" value="P:hypoxanthine salvage"/>
    <property type="evidence" value="ECO:0007669"/>
    <property type="project" value="TreeGrafter"/>
</dbReference>
<dbReference type="PANTHER" id="PTHR43114">
    <property type="entry name" value="ADENINE DEAMINASE"/>
    <property type="match status" value="1"/>
</dbReference>
<evidence type="ECO:0000313" key="6">
    <source>
        <dbReference type="Proteomes" id="UP000326532"/>
    </source>
</evidence>
<dbReference type="VEuPathDB" id="FungiDB:BDV34DRAFT_86007"/>
<dbReference type="InterPro" id="IPR001365">
    <property type="entry name" value="A_deaminase_dom"/>
</dbReference>
<protein>
    <submittedName>
        <fullName evidence="5">Adenosine deaminase</fullName>
    </submittedName>
</protein>
<dbReference type="GO" id="GO:0005829">
    <property type="term" value="C:cytosol"/>
    <property type="evidence" value="ECO:0007669"/>
    <property type="project" value="TreeGrafter"/>
</dbReference>
<evidence type="ECO:0000256" key="2">
    <source>
        <dbReference type="ARBA" id="ARBA00022723"/>
    </source>
</evidence>
<evidence type="ECO:0000256" key="3">
    <source>
        <dbReference type="ARBA" id="ARBA00022801"/>
    </source>
</evidence>
<dbReference type="Pfam" id="PF00962">
    <property type="entry name" value="A_deaminase"/>
    <property type="match status" value="1"/>
</dbReference>
<dbReference type="SUPFAM" id="SSF51556">
    <property type="entry name" value="Metallo-dependent hydrolases"/>
    <property type="match status" value="1"/>
</dbReference>
<gene>
    <name evidence="5" type="ORF">BDV34DRAFT_86007</name>
</gene>
<keyword evidence="3" id="KW-0378">Hydrolase</keyword>
<dbReference type="PANTHER" id="PTHR43114:SF7">
    <property type="entry name" value="ADENOSINE DEAMINASE DOMAIN-CONTAINING PROTEIN"/>
    <property type="match status" value="1"/>
</dbReference>
<comment type="cofactor">
    <cofactor evidence="1">
        <name>Zn(2+)</name>
        <dbReference type="ChEBI" id="CHEBI:29105"/>
    </cofactor>
</comment>
<reference evidence="5 6" key="1">
    <citation type="submission" date="2019-04" db="EMBL/GenBank/DDBJ databases">
        <title>Fungal friends and foes A comparative genomics study of 23 Aspergillus species from section Flavi.</title>
        <authorList>
            <consortium name="DOE Joint Genome Institute"/>
            <person name="Kjaerbolling I."/>
            <person name="Vesth T.C."/>
            <person name="Frisvad J.C."/>
            <person name="Nybo J.L."/>
            <person name="Theobald S."/>
            <person name="Kildgaard S."/>
            <person name="Petersen T.I."/>
            <person name="Kuo A."/>
            <person name="Sato A."/>
            <person name="Lyhne E.K."/>
            <person name="Kogle M.E."/>
            <person name="Wiebenga A."/>
            <person name="Kun R.S."/>
            <person name="Lubbers R.J."/>
            <person name="Makela M.R."/>
            <person name="Barry K."/>
            <person name="Chovatia M."/>
            <person name="Clum A."/>
            <person name="Daum C."/>
            <person name="Haridas S."/>
            <person name="He G."/>
            <person name="LaButti K."/>
            <person name="Lipzen A."/>
            <person name="Mondo S."/>
            <person name="Pangilinan J."/>
            <person name="Riley R."/>
            <person name="Salamov A."/>
            <person name="Simmons B.A."/>
            <person name="Magnuson J.K."/>
            <person name="Henrissat B."/>
            <person name="Mortensen U.H."/>
            <person name="Larsen T.O."/>
            <person name="De vries R.P."/>
            <person name="Grigoriev I.V."/>
            <person name="Machida M."/>
            <person name="Baker S.E."/>
            <person name="Andersen M.R."/>
        </authorList>
    </citation>
    <scope>NUCLEOTIDE SEQUENCE [LARGE SCALE GENOMIC DNA]</scope>
    <source>
        <strain evidence="5 6">CBS 117618</strain>
    </source>
</reference>
<feature type="domain" description="Adenosine deaminase" evidence="4">
    <location>
        <begin position="32"/>
        <end position="374"/>
    </location>
</feature>
<dbReference type="Gene3D" id="3.20.20.140">
    <property type="entry name" value="Metal-dependent hydrolases"/>
    <property type="match status" value="1"/>
</dbReference>
<organism evidence="5 6">
    <name type="scientific">Aspergillus parasiticus</name>
    <dbReference type="NCBI Taxonomy" id="5067"/>
    <lineage>
        <taxon>Eukaryota</taxon>
        <taxon>Fungi</taxon>
        <taxon>Dikarya</taxon>
        <taxon>Ascomycota</taxon>
        <taxon>Pezizomycotina</taxon>
        <taxon>Eurotiomycetes</taxon>
        <taxon>Eurotiomycetidae</taxon>
        <taxon>Eurotiales</taxon>
        <taxon>Aspergillaceae</taxon>
        <taxon>Aspergillus</taxon>
        <taxon>Aspergillus subgen. Circumdati</taxon>
    </lineage>
</organism>
<dbReference type="OMA" id="RITAHCD"/>
<dbReference type="InterPro" id="IPR032466">
    <property type="entry name" value="Metal_Hydrolase"/>
</dbReference>
<evidence type="ECO:0000259" key="4">
    <source>
        <dbReference type="Pfam" id="PF00962"/>
    </source>
</evidence>
<sequence>MSSSKEVLSNATIREYRDLIRNHDDEFIKKMPKVEMHVHIEGTMTPELRWSLAVRHRIPIPNPRTGKYCCDLSELEGLYDLLGDLEQGGVEGGMLRFFELYYGGFDVLRDEEDFYLLAMNYFQRAAKMNIRYCEPFFDPQGHTRRDVSLDAMMKGFRRAQLEAAEKLNVQSQWIMCFLRDMSPESAMSHYIDALPYRDMIVGIGLDSLETDRPPLLFEDVFQRAREDGFKITCHCDVGAKDSLRHIAQVIDQLGGTGADRIDHGLHAADDPSLLSKVKEKGLGMTICPWGYLCYSGETQILERICILHDAGIKIAVGSDDPAYMEDVWLNNSLCMLRELCHFTDEDFVALQRYAVDICWASDDVKTEILAELQEYQKQAL</sequence>
<dbReference type="GO" id="GO:0000034">
    <property type="term" value="F:adenine deaminase activity"/>
    <property type="evidence" value="ECO:0007669"/>
    <property type="project" value="TreeGrafter"/>
</dbReference>
<keyword evidence="2" id="KW-0479">Metal-binding</keyword>
<accession>A0A5N6E4X5</accession>
<dbReference type="EMBL" id="ML734938">
    <property type="protein sequence ID" value="KAB8211490.1"/>
    <property type="molecule type" value="Genomic_DNA"/>
</dbReference>
<dbReference type="Proteomes" id="UP000326532">
    <property type="component" value="Unassembled WGS sequence"/>
</dbReference>